<evidence type="ECO:0000313" key="3">
    <source>
        <dbReference type="EnsemblProtists" id="EKX50348"/>
    </source>
</evidence>
<evidence type="ECO:0000313" key="4">
    <source>
        <dbReference type="Proteomes" id="UP000011087"/>
    </source>
</evidence>
<dbReference type="EMBL" id="JH992979">
    <property type="protein sequence ID" value="EKX50348.1"/>
    <property type="molecule type" value="Genomic_DNA"/>
</dbReference>
<dbReference type="EnsemblProtists" id="EKX50348">
    <property type="protein sequence ID" value="EKX50348"/>
    <property type="gene ID" value="GUITHDRAFT_104159"/>
</dbReference>
<dbReference type="HOGENOM" id="CLU_034254_0_0_1"/>
<proteinExistence type="predicted"/>
<feature type="compositionally biased region" description="Basic and acidic residues" evidence="1">
    <location>
        <begin position="530"/>
        <end position="545"/>
    </location>
</feature>
<reference evidence="4" key="2">
    <citation type="submission" date="2012-11" db="EMBL/GenBank/DDBJ databases">
        <authorList>
            <person name="Kuo A."/>
            <person name="Curtis B.A."/>
            <person name="Tanifuji G."/>
            <person name="Burki F."/>
            <person name="Gruber A."/>
            <person name="Irimia M."/>
            <person name="Maruyama S."/>
            <person name="Arias M.C."/>
            <person name="Ball S.G."/>
            <person name="Gile G.H."/>
            <person name="Hirakawa Y."/>
            <person name="Hopkins J.F."/>
            <person name="Rensing S.A."/>
            <person name="Schmutz J."/>
            <person name="Symeonidi A."/>
            <person name="Elias M."/>
            <person name="Eveleigh R.J."/>
            <person name="Herman E.K."/>
            <person name="Klute M.J."/>
            <person name="Nakayama T."/>
            <person name="Obornik M."/>
            <person name="Reyes-Prieto A."/>
            <person name="Armbrust E.V."/>
            <person name="Aves S.J."/>
            <person name="Beiko R.G."/>
            <person name="Coutinho P."/>
            <person name="Dacks J.B."/>
            <person name="Durnford D.G."/>
            <person name="Fast N.M."/>
            <person name="Green B.R."/>
            <person name="Grisdale C."/>
            <person name="Hempe F."/>
            <person name="Henrissat B."/>
            <person name="Hoppner M.P."/>
            <person name="Ishida K.-I."/>
            <person name="Kim E."/>
            <person name="Koreny L."/>
            <person name="Kroth P.G."/>
            <person name="Liu Y."/>
            <person name="Malik S.-B."/>
            <person name="Maier U.G."/>
            <person name="McRose D."/>
            <person name="Mock T."/>
            <person name="Neilson J.A."/>
            <person name="Onodera N.T."/>
            <person name="Poole A.M."/>
            <person name="Pritham E.J."/>
            <person name="Richards T.A."/>
            <person name="Rocap G."/>
            <person name="Roy S.W."/>
            <person name="Sarai C."/>
            <person name="Schaack S."/>
            <person name="Shirato S."/>
            <person name="Slamovits C.H."/>
            <person name="Spencer D.F."/>
            <person name="Suzuki S."/>
            <person name="Worden A.Z."/>
            <person name="Zauner S."/>
            <person name="Barry K."/>
            <person name="Bell C."/>
            <person name="Bharti A.K."/>
            <person name="Crow J.A."/>
            <person name="Grimwood J."/>
            <person name="Kramer R."/>
            <person name="Lindquist E."/>
            <person name="Lucas S."/>
            <person name="Salamov A."/>
            <person name="McFadden G.I."/>
            <person name="Lane C.E."/>
            <person name="Keeling P.J."/>
            <person name="Gray M.W."/>
            <person name="Grigoriev I.V."/>
            <person name="Archibald J.M."/>
        </authorList>
    </citation>
    <scope>NUCLEOTIDE SEQUENCE</scope>
    <source>
        <strain evidence="4">CCMP2712</strain>
    </source>
</reference>
<reference evidence="3" key="3">
    <citation type="submission" date="2016-03" db="UniProtKB">
        <authorList>
            <consortium name="EnsemblProtists"/>
        </authorList>
    </citation>
    <scope>IDENTIFICATION</scope>
</reference>
<evidence type="ECO:0000256" key="1">
    <source>
        <dbReference type="SAM" id="MobiDB-lite"/>
    </source>
</evidence>
<feature type="compositionally biased region" description="Acidic residues" evidence="1">
    <location>
        <begin position="451"/>
        <end position="489"/>
    </location>
</feature>
<organism evidence="2">
    <name type="scientific">Guillardia theta (strain CCMP2712)</name>
    <name type="common">Cryptophyte</name>
    <dbReference type="NCBI Taxonomy" id="905079"/>
    <lineage>
        <taxon>Eukaryota</taxon>
        <taxon>Cryptophyceae</taxon>
        <taxon>Pyrenomonadales</taxon>
        <taxon>Geminigeraceae</taxon>
        <taxon>Guillardia</taxon>
    </lineage>
</organism>
<sequence>MFASCLTMPAGAQKKEKKALVVPFFLFKTRQNPEVGSFKNVYGRVIHYGEIPLALDEKTLQKHVVDSWVELRSSTSKMLHEAGKSNFDCDDYLRKIAKIETTVSILTRHAMIEPNQKVLPLISEKLHHIVRLLYMPAADGEALASMSIELATLVADLKFPPTLVEPESSVFKPSVGAAKDLVKNIQVATAALNEKRAKYDHKREKKSRKTCKKHPDAAERALHEKRKRAQHFRVRTFGWRGDQGIDKAIKVIDKGYTSWAGGWSPISSSTSTIHDSLCDARAVLWQLHYKLKVADAALLFQQMDYVCSKLEVVDINKELRAEVKTWKKSAIRELKQKKSKVTDWRSMCVHSLVHRKARMMKWVKKQVFKQVMSDALGELGDLMEGLDLDFDLDLDLDFLDGFDMDIFEGFPDDMFNIPIGDINMPDGYGEFSLNSGEQDDAMDTAPGGGCEDVEIEQEGGDEGEEAEDEIQEEDQEQDQPPEEEEEEEEEKKKKKKKDKKEKKSRRHHRHHTTTLEQVPEQPASSQQAEKQSDGEIEVGKDKNKPSEGGWTQPWVNDLSKLLSFGPTPPTKQEAA</sequence>
<evidence type="ECO:0000313" key="2">
    <source>
        <dbReference type="EMBL" id="EKX50348.1"/>
    </source>
</evidence>
<reference evidence="2 4" key="1">
    <citation type="journal article" date="2012" name="Nature">
        <title>Algal genomes reveal evolutionary mosaicism and the fate of nucleomorphs.</title>
        <authorList>
            <consortium name="DOE Joint Genome Institute"/>
            <person name="Curtis B.A."/>
            <person name="Tanifuji G."/>
            <person name="Burki F."/>
            <person name="Gruber A."/>
            <person name="Irimia M."/>
            <person name="Maruyama S."/>
            <person name="Arias M.C."/>
            <person name="Ball S.G."/>
            <person name="Gile G.H."/>
            <person name="Hirakawa Y."/>
            <person name="Hopkins J.F."/>
            <person name="Kuo A."/>
            <person name="Rensing S.A."/>
            <person name="Schmutz J."/>
            <person name="Symeonidi A."/>
            <person name="Elias M."/>
            <person name="Eveleigh R.J."/>
            <person name="Herman E.K."/>
            <person name="Klute M.J."/>
            <person name="Nakayama T."/>
            <person name="Obornik M."/>
            <person name="Reyes-Prieto A."/>
            <person name="Armbrust E.V."/>
            <person name="Aves S.J."/>
            <person name="Beiko R.G."/>
            <person name="Coutinho P."/>
            <person name="Dacks J.B."/>
            <person name="Durnford D.G."/>
            <person name="Fast N.M."/>
            <person name="Green B.R."/>
            <person name="Grisdale C.J."/>
            <person name="Hempel F."/>
            <person name="Henrissat B."/>
            <person name="Hoppner M.P."/>
            <person name="Ishida K."/>
            <person name="Kim E."/>
            <person name="Koreny L."/>
            <person name="Kroth P.G."/>
            <person name="Liu Y."/>
            <person name="Malik S.B."/>
            <person name="Maier U.G."/>
            <person name="McRose D."/>
            <person name="Mock T."/>
            <person name="Neilson J.A."/>
            <person name="Onodera N.T."/>
            <person name="Poole A.M."/>
            <person name="Pritham E.J."/>
            <person name="Richards T.A."/>
            <person name="Rocap G."/>
            <person name="Roy S.W."/>
            <person name="Sarai C."/>
            <person name="Schaack S."/>
            <person name="Shirato S."/>
            <person name="Slamovits C.H."/>
            <person name="Spencer D.F."/>
            <person name="Suzuki S."/>
            <person name="Worden A.Z."/>
            <person name="Zauner S."/>
            <person name="Barry K."/>
            <person name="Bell C."/>
            <person name="Bharti A.K."/>
            <person name="Crow J.A."/>
            <person name="Grimwood J."/>
            <person name="Kramer R."/>
            <person name="Lindquist E."/>
            <person name="Lucas S."/>
            <person name="Salamov A."/>
            <person name="McFadden G.I."/>
            <person name="Lane C.E."/>
            <person name="Keeling P.J."/>
            <person name="Gray M.W."/>
            <person name="Grigoriev I.V."/>
            <person name="Archibald J.M."/>
        </authorList>
    </citation>
    <scope>NUCLEOTIDE SEQUENCE</scope>
    <source>
        <strain evidence="2 4">CCMP2712</strain>
    </source>
</reference>
<feature type="compositionally biased region" description="Basic residues" evidence="1">
    <location>
        <begin position="492"/>
        <end position="512"/>
    </location>
</feature>
<name>L1JQJ2_GUITC</name>
<dbReference type="GeneID" id="17306909"/>
<dbReference type="Proteomes" id="UP000011087">
    <property type="component" value="Unassembled WGS sequence"/>
</dbReference>
<feature type="region of interest" description="Disordered" evidence="1">
    <location>
        <begin position="428"/>
        <end position="575"/>
    </location>
</feature>
<dbReference type="KEGG" id="gtt:GUITHDRAFT_104159"/>
<accession>L1JQJ2</accession>
<gene>
    <name evidence="2" type="ORF">GUITHDRAFT_104159</name>
</gene>
<protein>
    <submittedName>
        <fullName evidence="2 3">Uncharacterized protein</fullName>
    </submittedName>
</protein>
<dbReference type="RefSeq" id="XP_005837328.1">
    <property type="nucleotide sequence ID" value="XM_005837271.1"/>
</dbReference>
<dbReference type="PaxDb" id="55529-EKX50348"/>
<keyword evidence="4" id="KW-1185">Reference proteome</keyword>
<dbReference type="AlphaFoldDB" id="L1JQJ2"/>